<dbReference type="Proteomes" id="UP001059596">
    <property type="component" value="Unassembled WGS sequence"/>
</dbReference>
<comment type="caution">
    <text evidence="2">The sequence shown here is derived from an EMBL/GenBank/DDBJ whole genome shotgun (WGS) entry which is preliminary data.</text>
</comment>
<evidence type="ECO:0008006" key="4">
    <source>
        <dbReference type="Google" id="ProtNLM"/>
    </source>
</evidence>
<sequence>MILISRNQQFHRNLPKIFPKSLFQKALKSLSQLILMTIILKILISTAFIQKKLISTAFIQKKLISTNFIPKNFIYIKF</sequence>
<protein>
    <recommendedName>
        <fullName evidence="4">Transmembrane protein</fullName>
    </recommendedName>
</protein>
<keyword evidence="1" id="KW-0812">Transmembrane</keyword>
<gene>
    <name evidence="2" type="ORF">M5D96_011328</name>
</gene>
<feature type="transmembrane region" description="Helical" evidence="1">
    <location>
        <begin position="30"/>
        <end position="49"/>
    </location>
</feature>
<organism evidence="2 3">
    <name type="scientific">Drosophila gunungcola</name>
    <name type="common">fruit fly</name>
    <dbReference type="NCBI Taxonomy" id="103775"/>
    <lineage>
        <taxon>Eukaryota</taxon>
        <taxon>Metazoa</taxon>
        <taxon>Ecdysozoa</taxon>
        <taxon>Arthropoda</taxon>
        <taxon>Hexapoda</taxon>
        <taxon>Insecta</taxon>
        <taxon>Pterygota</taxon>
        <taxon>Neoptera</taxon>
        <taxon>Endopterygota</taxon>
        <taxon>Diptera</taxon>
        <taxon>Brachycera</taxon>
        <taxon>Muscomorpha</taxon>
        <taxon>Ephydroidea</taxon>
        <taxon>Drosophilidae</taxon>
        <taxon>Drosophila</taxon>
        <taxon>Sophophora</taxon>
    </lineage>
</organism>
<evidence type="ECO:0000313" key="3">
    <source>
        <dbReference type="Proteomes" id="UP001059596"/>
    </source>
</evidence>
<dbReference type="AlphaFoldDB" id="A0A9Q0BKJ6"/>
<evidence type="ECO:0000313" key="2">
    <source>
        <dbReference type="EMBL" id="KAI8035897.1"/>
    </source>
</evidence>
<proteinExistence type="predicted"/>
<keyword evidence="1" id="KW-0472">Membrane</keyword>
<name>A0A9Q0BKJ6_9MUSC</name>
<dbReference type="EMBL" id="JAMKOV010000028">
    <property type="protein sequence ID" value="KAI8035897.1"/>
    <property type="molecule type" value="Genomic_DNA"/>
</dbReference>
<reference evidence="2" key="1">
    <citation type="journal article" date="2023" name="Genome Biol. Evol.">
        <title>Long-read-based Genome Assembly of Drosophila gunungcola Reveals Fewer Chemosensory Genes in Flower-breeding Species.</title>
        <authorList>
            <person name="Negi A."/>
            <person name="Liao B.Y."/>
            <person name="Yeh S.D."/>
        </authorList>
    </citation>
    <scope>NUCLEOTIDE SEQUENCE</scope>
    <source>
        <strain evidence="2">Sukarami</strain>
    </source>
</reference>
<keyword evidence="1" id="KW-1133">Transmembrane helix</keyword>
<accession>A0A9Q0BKJ6</accession>
<keyword evidence="3" id="KW-1185">Reference proteome</keyword>
<evidence type="ECO:0000256" key="1">
    <source>
        <dbReference type="SAM" id="Phobius"/>
    </source>
</evidence>